<evidence type="ECO:0000313" key="1">
    <source>
        <dbReference type="EMBL" id="SHG04785.1"/>
    </source>
</evidence>
<dbReference type="Gene3D" id="2.180.10.10">
    <property type="entry name" value="RHS repeat-associated core"/>
    <property type="match status" value="1"/>
</dbReference>
<proteinExistence type="predicted"/>
<dbReference type="InterPro" id="IPR050708">
    <property type="entry name" value="T6SS_VgrG/RHS"/>
</dbReference>
<dbReference type="EMBL" id="FQVD01000071">
    <property type="protein sequence ID" value="SHG04785.1"/>
    <property type="molecule type" value="Genomic_DNA"/>
</dbReference>
<protein>
    <submittedName>
        <fullName evidence="1">RHS repeat-associated core domain-containing protein</fullName>
    </submittedName>
</protein>
<reference evidence="1 2" key="1">
    <citation type="submission" date="2016-11" db="EMBL/GenBank/DDBJ databases">
        <authorList>
            <person name="Jaros S."/>
            <person name="Januszkiewicz K."/>
            <person name="Wedrychowicz H."/>
        </authorList>
    </citation>
    <scope>NUCLEOTIDE SEQUENCE [LARGE SCALE GENOMIC DNA]</scope>
    <source>
        <strain evidence="1 2">DSM 26883</strain>
    </source>
</reference>
<dbReference type="RefSeq" id="WP_317044947.1">
    <property type="nucleotide sequence ID" value="NZ_FQVD01000071.1"/>
</dbReference>
<dbReference type="PANTHER" id="PTHR32305:SF15">
    <property type="entry name" value="PROTEIN RHSA-RELATED"/>
    <property type="match status" value="1"/>
</dbReference>
<name>A0A1M5GM11_9BACE</name>
<accession>A0A1M5GM11</accession>
<organism evidence="1 2">
    <name type="scientific">Bacteroides faecichinchillae</name>
    <dbReference type="NCBI Taxonomy" id="871325"/>
    <lineage>
        <taxon>Bacteria</taxon>
        <taxon>Pseudomonadati</taxon>
        <taxon>Bacteroidota</taxon>
        <taxon>Bacteroidia</taxon>
        <taxon>Bacteroidales</taxon>
        <taxon>Bacteroidaceae</taxon>
        <taxon>Bacteroides</taxon>
    </lineage>
</organism>
<sequence length="311" mass="35851">HYFMQDHQGNNRVVVDKTGKVEEVNHYYPFGGVFTGSTNVQPYKYNGKELDRTNGLDWYDYGARQYDAAIGRWHGVDPSGEKYANWGLYTYCKNNPIIRIDPNGKDDYVVNRNGYIYLMRKTNSAVDVLYASGINGPKATQPDPSWKSIQVSDKSVLNGFIESQIGRDLWDRMEFSSTHSISDAANIFLFATDNTTVEWTLKGGYINDKETYILGTNNSENSVTNIYGLTEVDKAIYPDFKAIFDIHSHPNNPFASQRDMDNVKKFMDVKYGIYYKDERTFFSYTDKEKRKNSITVSSMDDLIKYIFQQFK</sequence>
<keyword evidence="2" id="KW-1185">Reference proteome</keyword>
<dbReference type="AlphaFoldDB" id="A0A1M5GM11"/>
<dbReference type="STRING" id="871325.SAMN05444349_1711"/>
<feature type="non-terminal residue" evidence="1">
    <location>
        <position position="1"/>
    </location>
</feature>
<dbReference type="Pfam" id="PF15659">
    <property type="entry name" value="Toxin-JAB1"/>
    <property type="match status" value="1"/>
</dbReference>
<dbReference type="InterPro" id="IPR022385">
    <property type="entry name" value="Rhs_assc_core"/>
</dbReference>
<evidence type="ECO:0000313" key="2">
    <source>
        <dbReference type="Proteomes" id="UP000184436"/>
    </source>
</evidence>
<dbReference type="Proteomes" id="UP000184436">
    <property type="component" value="Unassembled WGS sequence"/>
</dbReference>
<dbReference type="PANTHER" id="PTHR32305">
    <property type="match status" value="1"/>
</dbReference>
<gene>
    <name evidence="1" type="ORF">SAMN05444349_1711</name>
</gene>
<dbReference type="NCBIfam" id="TIGR03696">
    <property type="entry name" value="Rhs_assc_core"/>
    <property type="match status" value="1"/>
</dbReference>
<dbReference type="InterPro" id="IPR028218">
    <property type="entry name" value="Toxin-JAB1"/>
</dbReference>